<keyword evidence="3" id="KW-0274">FAD</keyword>
<dbReference type="PROSITE" id="PS51318">
    <property type="entry name" value="TAT"/>
    <property type="match status" value="1"/>
</dbReference>
<keyword evidence="7" id="KW-1185">Reference proteome</keyword>
<dbReference type="InterPro" id="IPR003953">
    <property type="entry name" value="FAD-dep_OxRdtase_2_FAD-bd"/>
</dbReference>
<organism evidence="6 7">
    <name type="scientific">Desulfitobacterium chlororespirans DSM 11544</name>
    <dbReference type="NCBI Taxonomy" id="1121395"/>
    <lineage>
        <taxon>Bacteria</taxon>
        <taxon>Bacillati</taxon>
        <taxon>Bacillota</taxon>
        <taxon>Clostridia</taxon>
        <taxon>Eubacteriales</taxon>
        <taxon>Desulfitobacteriaceae</taxon>
        <taxon>Desulfitobacterium</taxon>
    </lineage>
</organism>
<evidence type="ECO:0000313" key="7">
    <source>
        <dbReference type="Proteomes" id="UP000184010"/>
    </source>
</evidence>
<reference evidence="7" key="1">
    <citation type="submission" date="2016-12" db="EMBL/GenBank/DDBJ databases">
        <authorList>
            <person name="Varghese N."/>
            <person name="Submissions S."/>
        </authorList>
    </citation>
    <scope>NUCLEOTIDE SEQUENCE [LARGE SCALE GENOMIC DNA]</scope>
    <source>
        <strain evidence="7">DSM 11544</strain>
    </source>
</reference>
<dbReference type="InterPro" id="IPR050315">
    <property type="entry name" value="FAD-oxidoreductase_2"/>
</dbReference>
<evidence type="ECO:0000259" key="5">
    <source>
        <dbReference type="Pfam" id="PF00890"/>
    </source>
</evidence>
<dbReference type="AlphaFoldDB" id="A0A1M7RZ79"/>
<name>A0A1M7RZ79_9FIRM</name>
<dbReference type="SUPFAM" id="SSF51905">
    <property type="entry name" value="FAD/NAD(P)-binding domain"/>
    <property type="match status" value="1"/>
</dbReference>
<dbReference type="EMBL" id="FRDN01000003">
    <property type="protein sequence ID" value="SHN51470.1"/>
    <property type="molecule type" value="Genomic_DNA"/>
</dbReference>
<protein>
    <submittedName>
        <fullName evidence="6">Fumarate reductase flavoprotein subunit</fullName>
    </submittedName>
</protein>
<dbReference type="InterPro" id="IPR006311">
    <property type="entry name" value="TAT_signal"/>
</dbReference>
<dbReference type="STRING" id="1121395.SAMN02745215_00291"/>
<dbReference type="Proteomes" id="UP000184010">
    <property type="component" value="Unassembled WGS sequence"/>
</dbReference>
<dbReference type="GO" id="GO:0033765">
    <property type="term" value="F:steroid dehydrogenase activity, acting on the CH-CH group of donors"/>
    <property type="evidence" value="ECO:0007669"/>
    <property type="project" value="UniProtKB-ARBA"/>
</dbReference>
<evidence type="ECO:0000256" key="1">
    <source>
        <dbReference type="ARBA" id="ARBA00001974"/>
    </source>
</evidence>
<feature type="domain" description="FAD-dependent oxidoreductase 2 FAD-binding" evidence="5">
    <location>
        <begin position="91"/>
        <end position="537"/>
    </location>
</feature>
<evidence type="ECO:0000256" key="2">
    <source>
        <dbReference type="ARBA" id="ARBA00022630"/>
    </source>
</evidence>
<dbReference type="PANTHER" id="PTHR43400">
    <property type="entry name" value="FUMARATE REDUCTASE"/>
    <property type="match status" value="1"/>
</dbReference>
<comment type="cofactor">
    <cofactor evidence="1">
        <name>FAD</name>
        <dbReference type="ChEBI" id="CHEBI:57692"/>
    </cofactor>
</comment>
<evidence type="ECO:0000256" key="3">
    <source>
        <dbReference type="ARBA" id="ARBA00022827"/>
    </source>
</evidence>
<dbReference type="Gene3D" id="3.50.50.60">
    <property type="entry name" value="FAD/NAD(P)-binding domain"/>
    <property type="match status" value="2"/>
</dbReference>
<keyword evidence="2" id="KW-0285">Flavoprotein</keyword>
<dbReference type="RefSeq" id="WP_072770932.1">
    <property type="nucleotide sequence ID" value="NZ_FRDN01000003.1"/>
</dbReference>
<evidence type="ECO:0000256" key="4">
    <source>
        <dbReference type="ARBA" id="ARBA00023002"/>
    </source>
</evidence>
<proteinExistence type="predicted"/>
<dbReference type="PANTHER" id="PTHR43400:SF7">
    <property type="entry name" value="FAD-DEPENDENT OXIDOREDUCTASE 2 FAD BINDING DOMAIN-CONTAINING PROTEIN"/>
    <property type="match status" value="1"/>
</dbReference>
<keyword evidence="4" id="KW-0560">Oxidoreductase</keyword>
<dbReference type="SUPFAM" id="SSF56425">
    <property type="entry name" value="Succinate dehydrogenase/fumarate reductase flavoprotein, catalytic domain"/>
    <property type="match status" value="1"/>
</dbReference>
<dbReference type="Pfam" id="PF00890">
    <property type="entry name" value="FAD_binding_2"/>
    <property type="match status" value="1"/>
</dbReference>
<dbReference type="Gene3D" id="3.90.700.10">
    <property type="entry name" value="Succinate dehydrogenase/fumarate reductase flavoprotein, catalytic domain"/>
    <property type="match status" value="1"/>
</dbReference>
<dbReference type="InterPro" id="IPR027477">
    <property type="entry name" value="Succ_DH/fumarate_Rdtase_cat_sf"/>
</dbReference>
<gene>
    <name evidence="6" type="ORF">SAMN02745215_00291</name>
</gene>
<sequence>MDKQKTEKENRIEMSRRSFLKGSLTAGMLAAGGAMLTACSPATTGSAGAGTGDAGSAVSGDGNAGSRIAPGYANPDGIGIPLQPDRTEDADVVVIGSGMGGFVAAMLSKELSPESRVIMLEKNGFLGGNTNFAEGGGGFANLSPADARMKSLSECAARNYVVDPQLFYTMCLEQGDCSDWLFAKHKVPLAFYGSPQPLYEGGHGASAIQALTPQAKELGVDIRLDARAFALVLDDEYTVSGLQYKDGEGKVVQVNAKAVVIASGGMNNNSELLKLYANQDVNKIIPLGIGQDGDGHLMVEQTAHGKSLLQTIDGFFAGMGTNSEPGDFNSDLNTAVGFQFSDIFVNQYGVRFYDESVSFIKGFGLTAISQIILAQAQAFSIFDESYLRKWEAGEWQNGKNGYDSATKMPRSDYPLQVRDDLEKFSSMSWFYQADSIEDLGKAIAADVGTFVVEDFVKTVEAYNAAAAGAEDEFGKPAEFIWPLGTPPFYAVKAGVNAYNTNGGIRINRSAQVTDAKGQPISGLYASGIATAGWDSQTYGGGTNQPVAIWCSCAAARHLVENCLGGRVDPNWMGDVHVTDLYEEFANIDTSGNPLG</sequence>
<dbReference type="InterPro" id="IPR036188">
    <property type="entry name" value="FAD/NAD-bd_sf"/>
</dbReference>
<dbReference type="PRINTS" id="PR00368">
    <property type="entry name" value="FADPNR"/>
</dbReference>
<evidence type="ECO:0000313" key="6">
    <source>
        <dbReference type="EMBL" id="SHN51470.1"/>
    </source>
</evidence>
<accession>A0A1M7RZ79</accession>